<evidence type="ECO:0000256" key="6">
    <source>
        <dbReference type="ARBA" id="ARBA00022448"/>
    </source>
</evidence>
<feature type="transmembrane region" description="Helical" evidence="18">
    <location>
        <begin position="174"/>
        <end position="198"/>
    </location>
</feature>
<feature type="transmembrane region" description="Helical" evidence="18">
    <location>
        <begin position="228"/>
        <end position="250"/>
    </location>
</feature>
<feature type="domain" description="NADH:quinone oxidoreductase/Mrp antiporter transmembrane" evidence="19">
    <location>
        <begin position="24"/>
        <end position="78"/>
    </location>
</feature>
<evidence type="ECO:0000256" key="16">
    <source>
        <dbReference type="ARBA" id="ARBA00023136"/>
    </source>
</evidence>
<geneLocation type="mitochondrion" evidence="20"/>
<evidence type="ECO:0000256" key="14">
    <source>
        <dbReference type="ARBA" id="ARBA00023075"/>
    </source>
</evidence>
<comment type="function">
    <text evidence="1">Core subunit of the mitochondrial membrane respiratory chain NADH dehydrogenase (Complex I) that is believed to belong to the minimal assembly required for catalysis. Complex I functions in the transfer of electrons from NADH to the respiratory chain. The immediate electron acceptor for the enzyme is believed to be ubiquinone.</text>
</comment>
<comment type="similarity">
    <text evidence="3 18">Belongs to the complex I subunit 2 family.</text>
</comment>
<evidence type="ECO:0000259" key="19">
    <source>
        <dbReference type="Pfam" id="PF00361"/>
    </source>
</evidence>
<dbReference type="EMBL" id="JX844627">
    <property type="protein sequence ID" value="AFV32128.1"/>
    <property type="molecule type" value="Genomic_DNA"/>
</dbReference>
<accession>A0A096VHV3</accession>
<feature type="transmembrane region" description="Helical" evidence="18">
    <location>
        <begin position="143"/>
        <end position="162"/>
    </location>
</feature>
<evidence type="ECO:0000256" key="8">
    <source>
        <dbReference type="ARBA" id="ARBA00022692"/>
    </source>
</evidence>
<evidence type="ECO:0000256" key="2">
    <source>
        <dbReference type="ARBA" id="ARBA00004448"/>
    </source>
</evidence>
<keyword evidence="8 18" id="KW-0812">Transmembrane</keyword>
<organism evidence="20">
    <name type="scientific">Callitettix biformis</name>
    <dbReference type="NCBI Taxonomy" id="1245211"/>
    <lineage>
        <taxon>Eukaryota</taxon>
        <taxon>Metazoa</taxon>
        <taxon>Ecdysozoa</taxon>
        <taxon>Arthropoda</taxon>
        <taxon>Hexapoda</taxon>
        <taxon>Insecta</taxon>
        <taxon>Pterygota</taxon>
        <taxon>Neoptera</taxon>
        <taxon>Paraneoptera</taxon>
        <taxon>Hemiptera</taxon>
        <taxon>Auchenorrhyncha</taxon>
        <taxon>Cercopoidea</taxon>
        <taxon>Cercopidae</taxon>
        <taxon>Callitettixinae</taxon>
        <taxon>Callitettix</taxon>
    </lineage>
</organism>
<keyword evidence="9 18" id="KW-0999">Mitochondrion inner membrane</keyword>
<dbReference type="PRINTS" id="PR01436">
    <property type="entry name" value="NADHDHGNASE2"/>
</dbReference>
<dbReference type="PANTHER" id="PTHR46552:SF1">
    <property type="entry name" value="NADH-UBIQUINONE OXIDOREDUCTASE CHAIN 2"/>
    <property type="match status" value="1"/>
</dbReference>
<dbReference type="GO" id="GO:0008137">
    <property type="term" value="F:NADH dehydrogenase (ubiquinone) activity"/>
    <property type="evidence" value="ECO:0007669"/>
    <property type="project" value="UniProtKB-EC"/>
</dbReference>
<dbReference type="GO" id="GO:0006120">
    <property type="term" value="P:mitochondrial electron transport, NADH to ubiquinone"/>
    <property type="evidence" value="ECO:0007669"/>
    <property type="project" value="InterPro"/>
</dbReference>
<evidence type="ECO:0000256" key="15">
    <source>
        <dbReference type="ARBA" id="ARBA00023128"/>
    </source>
</evidence>
<keyword evidence="11 18" id="KW-0249">Electron transport</keyword>
<evidence type="ECO:0000256" key="5">
    <source>
        <dbReference type="ARBA" id="ARBA00021008"/>
    </source>
</evidence>
<comment type="subcellular location">
    <subcellularLocation>
        <location evidence="2 18">Mitochondrion inner membrane</location>
        <topology evidence="2 18">Multi-pass membrane protein</topology>
    </subcellularLocation>
</comment>
<comment type="function">
    <text evidence="18">Core subunit of the mitochondrial membrane respiratory chain NADH dehydrogenase (Complex I) which catalyzes electron transfer from NADH through the respiratory chain, using ubiquinone as an electron acceptor. Essential for the catalytic activity and assembly of complex I.</text>
</comment>
<evidence type="ECO:0000256" key="17">
    <source>
        <dbReference type="ARBA" id="ARBA00049551"/>
    </source>
</evidence>
<feature type="transmembrane region" description="Helical" evidence="18">
    <location>
        <begin position="307"/>
        <end position="325"/>
    </location>
</feature>
<evidence type="ECO:0000256" key="10">
    <source>
        <dbReference type="ARBA" id="ARBA00022967"/>
    </source>
</evidence>
<keyword evidence="10 18" id="KW-1278">Translocase</keyword>
<dbReference type="AlphaFoldDB" id="A0A096VHV3"/>
<dbReference type="InterPro" id="IPR050175">
    <property type="entry name" value="Complex_I_Subunit_2"/>
</dbReference>
<keyword evidence="12 18" id="KW-1133">Transmembrane helix</keyword>
<dbReference type="GO" id="GO:0005743">
    <property type="term" value="C:mitochondrial inner membrane"/>
    <property type="evidence" value="ECO:0007669"/>
    <property type="project" value="UniProtKB-SubCell"/>
</dbReference>
<sequence length="329" mass="38007">MIKNSTKMTFFMLMMMSTIMTMSSNNWLGSWMGLEINLISFISLMYMNPNYYTSESSMKYFIIQSMGSSILLMGIILTSLKVNENMLLMMMGLLMKLGTAPFHMWVISIMESLNWMKCLILSTWQKIATLMLLSYIINQLVMINILLSLIVGAMGGINQLSIKKMMAYSSINNLGWIIMSMMISMKLWMNYFILYSMMIMSLMMMMKKTKINYLNQCLLSSHSLLNKLSMSMMMLSMGGLPPMLGFLPKFMVIQSMMNTKNFLMLMVMIFTSLITLYFYMQICLTMMTLNSSKLKWNLLLNNNKSMTLMMMCIINMTGFIIIIISKSMS</sequence>
<keyword evidence="7 18" id="KW-0679">Respiratory chain</keyword>
<evidence type="ECO:0000256" key="1">
    <source>
        <dbReference type="ARBA" id="ARBA00003257"/>
    </source>
</evidence>
<evidence type="ECO:0000256" key="3">
    <source>
        <dbReference type="ARBA" id="ARBA00007012"/>
    </source>
</evidence>
<name>A0A096VHV3_9HEMI</name>
<evidence type="ECO:0000256" key="7">
    <source>
        <dbReference type="ARBA" id="ARBA00022660"/>
    </source>
</evidence>
<comment type="catalytic activity">
    <reaction evidence="17 18">
        <text>a ubiquinone + NADH + 5 H(+)(in) = a ubiquinol + NAD(+) + 4 H(+)(out)</text>
        <dbReference type="Rhea" id="RHEA:29091"/>
        <dbReference type="Rhea" id="RHEA-COMP:9565"/>
        <dbReference type="Rhea" id="RHEA-COMP:9566"/>
        <dbReference type="ChEBI" id="CHEBI:15378"/>
        <dbReference type="ChEBI" id="CHEBI:16389"/>
        <dbReference type="ChEBI" id="CHEBI:17976"/>
        <dbReference type="ChEBI" id="CHEBI:57540"/>
        <dbReference type="ChEBI" id="CHEBI:57945"/>
        <dbReference type="EC" id="7.1.1.2"/>
    </reaction>
</comment>
<feature type="domain" description="NADH:quinone oxidoreductase/Mrp antiporter transmembrane" evidence="19">
    <location>
        <begin position="80"/>
        <end position="275"/>
    </location>
</feature>
<dbReference type="Pfam" id="PF00361">
    <property type="entry name" value="Proton_antipo_M"/>
    <property type="match status" value="2"/>
</dbReference>
<keyword evidence="15 18" id="KW-0496">Mitochondrion</keyword>
<evidence type="ECO:0000256" key="9">
    <source>
        <dbReference type="ARBA" id="ARBA00022792"/>
    </source>
</evidence>
<reference evidence="20" key="1">
    <citation type="journal article" date="2014" name="PLoS ONE">
        <title>Comparative Analysis of the Mitochondrial Genomes of Callitettixini Spittlebugs (Hemiptera: Cercopidae) Confirms the Overall High Evolutionary Speed of the AT-Rich Region but Reveals the Presence of Short Conservative Elements at the Tribal Level.</title>
        <authorList>
            <person name="Liu J."/>
            <person name="Bu C."/>
            <person name="Wipfler B."/>
            <person name="Liang A."/>
        </authorList>
    </citation>
    <scope>NUCLEOTIDE SEQUENCE</scope>
</reference>
<evidence type="ECO:0000256" key="12">
    <source>
        <dbReference type="ARBA" id="ARBA00022989"/>
    </source>
</evidence>
<dbReference type="EC" id="7.1.1.2" evidence="4 18"/>
<feature type="transmembrane region" description="Helical" evidence="18">
    <location>
        <begin position="60"/>
        <end position="80"/>
    </location>
</feature>
<evidence type="ECO:0000313" key="20">
    <source>
        <dbReference type="EMBL" id="AFV32128.1"/>
    </source>
</evidence>
<keyword evidence="16 18" id="KW-0472">Membrane</keyword>
<evidence type="ECO:0000256" key="18">
    <source>
        <dbReference type="RuleBase" id="RU003403"/>
    </source>
</evidence>
<dbReference type="InterPro" id="IPR001750">
    <property type="entry name" value="ND/Mrp_TM"/>
</dbReference>
<proteinExistence type="inferred from homology"/>
<keyword evidence="6" id="KW-0813">Transport</keyword>
<feature type="transmembrane region" description="Helical" evidence="18">
    <location>
        <begin position="30"/>
        <end position="48"/>
    </location>
</feature>
<evidence type="ECO:0000256" key="13">
    <source>
        <dbReference type="ARBA" id="ARBA00023027"/>
    </source>
</evidence>
<evidence type="ECO:0000256" key="4">
    <source>
        <dbReference type="ARBA" id="ARBA00012944"/>
    </source>
</evidence>
<keyword evidence="13 18" id="KW-0520">NAD</keyword>
<feature type="transmembrane region" description="Helical" evidence="18">
    <location>
        <begin position="86"/>
        <end position="106"/>
    </location>
</feature>
<dbReference type="PANTHER" id="PTHR46552">
    <property type="entry name" value="NADH-UBIQUINONE OXIDOREDUCTASE CHAIN 2"/>
    <property type="match status" value="1"/>
</dbReference>
<protein>
    <recommendedName>
        <fullName evidence="5 18">NADH-ubiquinone oxidoreductase chain 2</fullName>
        <ecNumber evidence="4 18">7.1.1.2</ecNumber>
    </recommendedName>
</protein>
<keyword evidence="14 18" id="KW-0830">Ubiquinone</keyword>
<evidence type="ECO:0000256" key="11">
    <source>
        <dbReference type="ARBA" id="ARBA00022982"/>
    </source>
</evidence>
<feature type="transmembrane region" description="Helical" evidence="18">
    <location>
        <begin position="262"/>
        <end position="287"/>
    </location>
</feature>
<dbReference type="InterPro" id="IPR003917">
    <property type="entry name" value="NADH_UbQ_OxRdtase_chain2"/>
</dbReference>
<gene>
    <name evidence="20" type="primary">nad2</name>
</gene>